<evidence type="ECO:0000256" key="8">
    <source>
        <dbReference type="SAM" id="Phobius"/>
    </source>
</evidence>
<evidence type="ECO:0000256" key="6">
    <source>
        <dbReference type="ARBA" id="ARBA00022989"/>
    </source>
</evidence>
<keyword evidence="5 8" id="KW-0812">Transmembrane</keyword>
<comment type="subcellular location">
    <subcellularLocation>
        <location evidence="1">Cell membrane</location>
        <topology evidence="1">Multi-pass membrane protein</topology>
    </subcellularLocation>
</comment>
<dbReference type="EMBL" id="JAWMWH010000001">
    <property type="protein sequence ID" value="MEJ6399723.1"/>
    <property type="molecule type" value="Genomic_DNA"/>
</dbReference>
<dbReference type="NCBIfam" id="TIGR00801">
    <property type="entry name" value="ncs2"/>
    <property type="match status" value="1"/>
</dbReference>
<comment type="caution">
    <text evidence="9">The sequence shown here is derived from an EMBL/GenBank/DDBJ whole genome shotgun (WGS) entry which is preliminary data.</text>
</comment>
<feature type="transmembrane region" description="Helical" evidence="8">
    <location>
        <begin position="404"/>
        <end position="426"/>
    </location>
</feature>
<feature type="transmembrane region" description="Helical" evidence="8">
    <location>
        <begin position="375"/>
        <end position="392"/>
    </location>
</feature>
<evidence type="ECO:0000256" key="1">
    <source>
        <dbReference type="ARBA" id="ARBA00004651"/>
    </source>
</evidence>
<dbReference type="PANTHER" id="PTHR42810:SF4">
    <property type="entry name" value="URIC ACID TRANSPORTER UACT"/>
    <property type="match status" value="1"/>
</dbReference>
<feature type="transmembrane region" description="Helical" evidence="8">
    <location>
        <begin position="20"/>
        <end position="42"/>
    </location>
</feature>
<dbReference type="Proteomes" id="UP001370590">
    <property type="component" value="Unassembled WGS sequence"/>
</dbReference>
<comment type="similarity">
    <text evidence="2">Belongs to the nucleobase:cation symporter-2 (NCS2) (TC 2.A.40) family.</text>
</comment>
<reference evidence="9 10" key="1">
    <citation type="submission" date="2023-10" db="EMBL/GenBank/DDBJ databases">
        <title>Nicoliella lavandulae sp. nov. isolated from Lavandula angustifolia flowers.</title>
        <authorList>
            <person name="Alcantara C."/>
            <person name="Zuniga M."/>
            <person name="Landete J.M."/>
            <person name="Monedero V."/>
        </authorList>
    </citation>
    <scope>NUCLEOTIDE SEQUENCE [LARGE SCALE GENOMIC DNA]</scope>
    <source>
        <strain evidence="9 10">Es01</strain>
    </source>
</reference>
<feature type="transmembrane region" description="Helical" evidence="8">
    <location>
        <begin position="101"/>
        <end position="121"/>
    </location>
</feature>
<feature type="transmembrane region" description="Helical" evidence="8">
    <location>
        <begin position="72"/>
        <end position="89"/>
    </location>
</feature>
<keyword evidence="3" id="KW-0813">Transport</keyword>
<evidence type="ECO:0000256" key="4">
    <source>
        <dbReference type="ARBA" id="ARBA00022475"/>
    </source>
</evidence>
<feature type="transmembrane region" description="Helical" evidence="8">
    <location>
        <begin position="192"/>
        <end position="217"/>
    </location>
</feature>
<evidence type="ECO:0000256" key="7">
    <source>
        <dbReference type="ARBA" id="ARBA00023136"/>
    </source>
</evidence>
<dbReference type="InterPro" id="IPR006043">
    <property type="entry name" value="NCS2"/>
</dbReference>
<dbReference type="InterPro" id="IPR017588">
    <property type="entry name" value="UacT-like"/>
</dbReference>
<organism evidence="9 10">
    <name type="scientific">Nicoliella lavandulae</name>
    <dbReference type="NCBI Taxonomy" id="3082954"/>
    <lineage>
        <taxon>Bacteria</taxon>
        <taxon>Bacillati</taxon>
        <taxon>Bacillota</taxon>
        <taxon>Bacilli</taxon>
        <taxon>Lactobacillales</taxon>
        <taxon>Lactobacillaceae</taxon>
        <taxon>Nicoliella</taxon>
    </lineage>
</organism>
<gene>
    <name evidence="9" type="ORF">R4146_00785</name>
</gene>
<evidence type="ECO:0000256" key="5">
    <source>
        <dbReference type="ARBA" id="ARBA00022692"/>
    </source>
</evidence>
<feature type="transmembrane region" description="Helical" evidence="8">
    <location>
        <begin position="128"/>
        <end position="148"/>
    </location>
</feature>
<evidence type="ECO:0000313" key="9">
    <source>
        <dbReference type="EMBL" id="MEJ6399723.1"/>
    </source>
</evidence>
<keyword evidence="10" id="KW-1185">Reference proteome</keyword>
<protein>
    <submittedName>
        <fullName evidence="9">Nucleobase:cation symporter-2 family protein</fullName>
    </submittedName>
</protein>
<accession>A0ABU8SIJ6</accession>
<feature type="transmembrane region" description="Helical" evidence="8">
    <location>
        <begin position="237"/>
        <end position="261"/>
    </location>
</feature>
<keyword evidence="4" id="KW-1003">Cell membrane</keyword>
<evidence type="ECO:0000313" key="10">
    <source>
        <dbReference type="Proteomes" id="UP001370590"/>
    </source>
</evidence>
<sequence length="435" mass="46348">MIILQEIRSESKFKNALLGFQHLLTMYSGDVIVPLLIGTALHFSAAEMTYLISTDIFMCGIATLLQLKRTPLTGIGLPVVLGCAVQYIAPLKAIGGQLGVGAMYGAIIGAGIFMFLIAGLFSKLRKFFPPVVTGSLITVIGFSLIPVAVQDIGGSDPSAASFGNGTHLLIGLATLFIIVLLNVYAKGFFKAISVLIGMLAGTVIAGSMGLVSLSSISQASWFRLPIPFYFSTPHFEWSSIVTISLVALTTMVESTGVFFALGDIVDRKLTSDDLKRGYRSEGIAAILGGIFNTFPYSTFSENVGVVQISGIKSRKPIYYSAVFLLLLGLLPKAAAIVLIMPDYVLGGAMIAMFGMVGVQGIRVLQKVDFDDNDNLLIVAVSVGLGLGITFYPQILKSLPESVNIILNNGVVITSLTAVILNVLFNFRKKPAKAEQ</sequence>
<evidence type="ECO:0000256" key="2">
    <source>
        <dbReference type="ARBA" id="ARBA00008821"/>
    </source>
</evidence>
<proteinExistence type="inferred from homology"/>
<name>A0ABU8SIJ6_9LACO</name>
<feature type="transmembrane region" description="Helical" evidence="8">
    <location>
        <begin position="317"/>
        <end position="337"/>
    </location>
</feature>
<dbReference type="NCBIfam" id="TIGR03173">
    <property type="entry name" value="pbuX"/>
    <property type="match status" value="1"/>
</dbReference>
<keyword evidence="6 8" id="KW-1133">Transmembrane helix</keyword>
<feature type="transmembrane region" description="Helical" evidence="8">
    <location>
        <begin position="168"/>
        <end position="185"/>
    </location>
</feature>
<feature type="transmembrane region" description="Helical" evidence="8">
    <location>
        <begin position="48"/>
        <end position="65"/>
    </location>
</feature>
<dbReference type="InterPro" id="IPR006042">
    <property type="entry name" value="Xan_ur_permease"/>
</dbReference>
<keyword evidence="7 8" id="KW-0472">Membrane</keyword>
<dbReference type="NCBIfam" id="NF037981">
    <property type="entry name" value="NCS2_1"/>
    <property type="match status" value="1"/>
</dbReference>
<dbReference type="PANTHER" id="PTHR42810">
    <property type="entry name" value="PURINE PERMEASE C1399.01C-RELATED"/>
    <property type="match status" value="1"/>
</dbReference>
<feature type="transmembrane region" description="Helical" evidence="8">
    <location>
        <begin position="343"/>
        <end position="363"/>
    </location>
</feature>
<dbReference type="Pfam" id="PF00860">
    <property type="entry name" value="Xan_ur_permease"/>
    <property type="match status" value="1"/>
</dbReference>
<evidence type="ECO:0000256" key="3">
    <source>
        <dbReference type="ARBA" id="ARBA00022448"/>
    </source>
</evidence>